<reference evidence="10" key="1">
    <citation type="journal article" date="2021" name="PeerJ">
        <title>Extensive microbial diversity within the chicken gut microbiome revealed by metagenomics and culture.</title>
        <authorList>
            <person name="Gilroy R."/>
            <person name="Ravi A."/>
            <person name="Getino M."/>
            <person name="Pursley I."/>
            <person name="Horton D.L."/>
            <person name="Alikhan N.F."/>
            <person name="Baker D."/>
            <person name="Gharbi K."/>
            <person name="Hall N."/>
            <person name="Watson M."/>
            <person name="Adriaenssens E.M."/>
            <person name="Foster-Nyarko E."/>
            <person name="Jarju S."/>
            <person name="Secka A."/>
            <person name="Antonio M."/>
            <person name="Oren A."/>
            <person name="Chaudhuri R.R."/>
            <person name="La Ragione R."/>
            <person name="Hildebrand F."/>
            <person name="Pallen M.J."/>
        </authorList>
    </citation>
    <scope>NUCLEOTIDE SEQUENCE</scope>
    <source>
        <strain evidence="10">CHK183-1962</strain>
    </source>
</reference>
<comment type="caution">
    <text evidence="10">The sequence shown here is derived from an EMBL/GenBank/DDBJ whole genome shotgun (WGS) entry which is preliminary data.</text>
</comment>
<keyword evidence="7" id="KW-0443">Lipid metabolism</keyword>
<evidence type="ECO:0000256" key="1">
    <source>
        <dbReference type="ARBA" id="ARBA00022490"/>
    </source>
</evidence>
<dbReference type="GO" id="GO:0046872">
    <property type="term" value="F:metal ion binding"/>
    <property type="evidence" value="ECO:0007669"/>
    <property type="project" value="UniProtKB-KW"/>
</dbReference>
<evidence type="ECO:0000256" key="9">
    <source>
        <dbReference type="ARBA" id="ARBA00023264"/>
    </source>
</evidence>
<keyword evidence="6" id="KW-0520">NAD</keyword>
<dbReference type="PANTHER" id="PTHR43616">
    <property type="entry name" value="GLYCEROL DEHYDROGENASE"/>
    <property type="match status" value="1"/>
</dbReference>
<keyword evidence="2" id="KW-0444">Lipid biosynthesis</keyword>
<gene>
    <name evidence="10" type="ORF">H9734_08415</name>
</gene>
<dbReference type="GO" id="GO:0008654">
    <property type="term" value="P:phospholipid biosynthetic process"/>
    <property type="evidence" value="ECO:0007669"/>
    <property type="project" value="UniProtKB-KW"/>
</dbReference>
<evidence type="ECO:0000256" key="4">
    <source>
        <dbReference type="ARBA" id="ARBA00022857"/>
    </source>
</evidence>
<dbReference type="GO" id="GO:0016614">
    <property type="term" value="F:oxidoreductase activity, acting on CH-OH group of donors"/>
    <property type="evidence" value="ECO:0007669"/>
    <property type="project" value="InterPro"/>
</dbReference>
<dbReference type="InterPro" id="IPR032837">
    <property type="entry name" value="G1PDH"/>
</dbReference>
<protein>
    <submittedName>
        <fullName evidence="10">Sn-glycerol-1-phosphate dehydrogenase</fullName>
    </submittedName>
</protein>
<evidence type="ECO:0000313" key="11">
    <source>
        <dbReference type="Proteomes" id="UP000886890"/>
    </source>
</evidence>
<dbReference type="Pfam" id="PF13685">
    <property type="entry name" value="Fe-ADH_2"/>
    <property type="match status" value="1"/>
</dbReference>
<evidence type="ECO:0000256" key="3">
    <source>
        <dbReference type="ARBA" id="ARBA00022723"/>
    </source>
</evidence>
<dbReference type="AlphaFoldDB" id="A0A9D1XE59"/>
<proteinExistence type="predicted"/>
<dbReference type="Gene3D" id="1.20.1090.10">
    <property type="entry name" value="Dehydroquinate synthase-like - alpha domain"/>
    <property type="match status" value="1"/>
</dbReference>
<sequence length="424" mass="47419">MEIDVEQFQGPCSCKRQHEITVKGIWIESGAAKKLYEMLTEGELRDFSAPAIVWDENTREAAQDALEDVEEICESVCLDCENLHADNHGVEILEETLPEETDLILAVGSGTIHDLSRYVSYKWGIPFISVPTAASVDGFVSTVAAMTWNGMKKTMPAQGPLYVFADTDIFSKAPYRLTASGMSDLMGKYIALADWKIASLVTDEYICERTIALEEEALEKTVGLIDELKEGEPEAYEQLMYALLLSGIAMQMVGNSRPASCAEHHVSHLWEMKIINDEVDALHGEKVSVGLVLVRRKYEEISQAIKQGTCRLKPYHGLEMKLLEETFGKKGLLESTVQENTPDPLEFVDPEKLMELLPEIGKILDAIPSSEELTAILKKAGCCYEPEQVGISRELVPMTLQLCPYVRNRLSFLRISKMLQRYVS</sequence>
<dbReference type="Gene3D" id="3.40.50.1970">
    <property type="match status" value="1"/>
</dbReference>
<evidence type="ECO:0000256" key="8">
    <source>
        <dbReference type="ARBA" id="ARBA00023209"/>
    </source>
</evidence>
<evidence type="ECO:0000256" key="2">
    <source>
        <dbReference type="ARBA" id="ARBA00022516"/>
    </source>
</evidence>
<evidence type="ECO:0000256" key="5">
    <source>
        <dbReference type="ARBA" id="ARBA00023002"/>
    </source>
</evidence>
<keyword evidence="9" id="KW-1208">Phospholipid metabolism</keyword>
<accession>A0A9D1XE59</accession>
<keyword evidence="8" id="KW-0594">Phospholipid biosynthesis</keyword>
<dbReference type="Proteomes" id="UP000886890">
    <property type="component" value="Unassembled WGS sequence"/>
</dbReference>
<dbReference type="InterPro" id="IPR016205">
    <property type="entry name" value="Glycerol_DH"/>
</dbReference>
<dbReference type="EMBL" id="DXEK01000140">
    <property type="protein sequence ID" value="HIX77599.1"/>
    <property type="molecule type" value="Genomic_DNA"/>
</dbReference>
<name>A0A9D1XE59_9FIRM</name>
<organism evidence="10 11">
    <name type="scientific">Candidatus Fusicatenibacter merdavium</name>
    <dbReference type="NCBI Taxonomy" id="2838600"/>
    <lineage>
        <taxon>Bacteria</taxon>
        <taxon>Bacillati</taxon>
        <taxon>Bacillota</taxon>
        <taxon>Clostridia</taxon>
        <taxon>Lachnospirales</taxon>
        <taxon>Lachnospiraceae</taxon>
        <taxon>Fusicatenibacter</taxon>
    </lineage>
</organism>
<evidence type="ECO:0000256" key="6">
    <source>
        <dbReference type="ARBA" id="ARBA00023027"/>
    </source>
</evidence>
<dbReference type="SUPFAM" id="SSF56796">
    <property type="entry name" value="Dehydroquinate synthase-like"/>
    <property type="match status" value="1"/>
</dbReference>
<keyword evidence="4" id="KW-0521">NADP</keyword>
<reference evidence="10" key="2">
    <citation type="submission" date="2021-04" db="EMBL/GenBank/DDBJ databases">
        <authorList>
            <person name="Gilroy R."/>
        </authorList>
    </citation>
    <scope>NUCLEOTIDE SEQUENCE</scope>
    <source>
        <strain evidence="10">CHK183-1962</strain>
    </source>
</reference>
<keyword evidence="5" id="KW-0560">Oxidoreductase</keyword>
<keyword evidence="1" id="KW-0963">Cytoplasm</keyword>
<evidence type="ECO:0000313" key="10">
    <source>
        <dbReference type="EMBL" id="HIX77599.1"/>
    </source>
</evidence>
<dbReference type="CDD" id="cd08175">
    <property type="entry name" value="G1PDH"/>
    <property type="match status" value="1"/>
</dbReference>
<evidence type="ECO:0000256" key="7">
    <source>
        <dbReference type="ARBA" id="ARBA00023098"/>
    </source>
</evidence>
<dbReference type="PANTHER" id="PTHR43616:SF5">
    <property type="entry name" value="GLYCEROL DEHYDROGENASE 1"/>
    <property type="match status" value="1"/>
</dbReference>
<keyword evidence="3" id="KW-0479">Metal-binding</keyword>